<feature type="compositionally biased region" description="Basic and acidic residues" evidence="4">
    <location>
        <begin position="187"/>
        <end position="199"/>
    </location>
</feature>
<keyword evidence="1 3" id="KW-0853">WD repeat</keyword>
<dbReference type="InterPro" id="IPR036322">
    <property type="entry name" value="WD40_repeat_dom_sf"/>
</dbReference>
<dbReference type="InterPro" id="IPR015943">
    <property type="entry name" value="WD40/YVTN_repeat-like_dom_sf"/>
</dbReference>
<evidence type="ECO:0000256" key="1">
    <source>
        <dbReference type="ARBA" id="ARBA00022574"/>
    </source>
</evidence>
<gene>
    <name evidence="5" type="ORF">ZT3D7_G2959</name>
</gene>
<feature type="compositionally biased region" description="Basic and acidic residues" evidence="4">
    <location>
        <begin position="318"/>
        <end position="329"/>
    </location>
</feature>
<dbReference type="STRING" id="1276538.A0A1X7RKT3"/>
<dbReference type="PANTHER" id="PTHR14221">
    <property type="entry name" value="WD REPEAT DOMAIN 44"/>
    <property type="match status" value="1"/>
</dbReference>
<feature type="compositionally biased region" description="Polar residues" evidence="4">
    <location>
        <begin position="789"/>
        <end position="806"/>
    </location>
</feature>
<feature type="repeat" description="WD" evidence="3">
    <location>
        <begin position="353"/>
        <end position="393"/>
    </location>
</feature>
<evidence type="ECO:0000313" key="6">
    <source>
        <dbReference type="Proteomes" id="UP000215127"/>
    </source>
</evidence>
<evidence type="ECO:0000256" key="2">
    <source>
        <dbReference type="ARBA" id="ARBA00022737"/>
    </source>
</evidence>
<dbReference type="PROSITE" id="PS50082">
    <property type="entry name" value="WD_REPEATS_2"/>
    <property type="match status" value="3"/>
</dbReference>
<organism evidence="5 6">
    <name type="scientific">Zymoseptoria tritici (strain ST99CH_3D7)</name>
    <dbReference type="NCBI Taxonomy" id="1276538"/>
    <lineage>
        <taxon>Eukaryota</taxon>
        <taxon>Fungi</taxon>
        <taxon>Dikarya</taxon>
        <taxon>Ascomycota</taxon>
        <taxon>Pezizomycotina</taxon>
        <taxon>Dothideomycetes</taxon>
        <taxon>Dothideomycetidae</taxon>
        <taxon>Mycosphaerellales</taxon>
        <taxon>Mycosphaerellaceae</taxon>
        <taxon>Zymoseptoria</taxon>
    </lineage>
</organism>
<feature type="compositionally biased region" description="Polar residues" evidence="4">
    <location>
        <begin position="74"/>
        <end position="86"/>
    </location>
</feature>
<evidence type="ECO:0000256" key="4">
    <source>
        <dbReference type="SAM" id="MobiDB-lite"/>
    </source>
</evidence>
<feature type="region of interest" description="Disordered" evidence="4">
    <location>
        <begin position="185"/>
        <end position="211"/>
    </location>
</feature>
<reference evidence="5 6" key="1">
    <citation type="submission" date="2016-06" db="EMBL/GenBank/DDBJ databases">
        <authorList>
            <person name="Kjaerup R.B."/>
            <person name="Dalgaard T.S."/>
            <person name="Juul-Madsen H.R."/>
        </authorList>
    </citation>
    <scope>NUCLEOTIDE SEQUENCE [LARGE SCALE GENOMIC DNA]</scope>
</reference>
<dbReference type="PANTHER" id="PTHR14221:SF0">
    <property type="entry name" value="WD REPEAT-CONTAINING PROTEIN 44"/>
    <property type="match status" value="1"/>
</dbReference>
<feature type="compositionally biased region" description="Polar residues" evidence="4">
    <location>
        <begin position="760"/>
        <end position="780"/>
    </location>
</feature>
<accession>A0A1X7RKT3</accession>
<dbReference type="Pfam" id="PF00400">
    <property type="entry name" value="WD40"/>
    <property type="match status" value="4"/>
</dbReference>
<feature type="region of interest" description="Disordered" evidence="4">
    <location>
        <begin position="696"/>
        <end position="850"/>
    </location>
</feature>
<keyword evidence="2" id="KW-0677">Repeat</keyword>
<feature type="compositionally biased region" description="Polar residues" evidence="4">
    <location>
        <begin position="106"/>
        <end position="124"/>
    </location>
</feature>
<dbReference type="Gene3D" id="2.130.10.10">
    <property type="entry name" value="YVTN repeat-like/Quinoprotein amine dehydrogenase"/>
    <property type="match status" value="1"/>
</dbReference>
<protein>
    <submittedName>
        <fullName evidence="5">Uncharacterized protein</fullName>
    </submittedName>
</protein>
<dbReference type="AlphaFoldDB" id="A0A1X7RKT3"/>
<dbReference type="EMBL" id="LT853693">
    <property type="protein sequence ID" value="SMQ47811.1"/>
    <property type="molecule type" value="Genomic_DNA"/>
</dbReference>
<dbReference type="SUPFAM" id="SSF50978">
    <property type="entry name" value="WD40 repeat-like"/>
    <property type="match status" value="1"/>
</dbReference>
<feature type="region of interest" description="Disordered" evidence="4">
    <location>
        <begin position="318"/>
        <end position="337"/>
    </location>
</feature>
<evidence type="ECO:0000313" key="5">
    <source>
        <dbReference type="EMBL" id="SMQ47811.1"/>
    </source>
</evidence>
<keyword evidence="6" id="KW-1185">Reference proteome</keyword>
<dbReference type="SMART" id="SM00320">
    <property type="entry name" value="WD40"/>
    <property type="match status" value="7"/>
</dbReference>
<feature type="repeat" description="WD" evidence="3">
    <location>
        <begin position="277"/>
        <end position="318"/>
    </location>
</feature>
<feature type="region of interest" description="Disordered" evidence="4">
    <location>
        <begin position="620"/>
        <end position="669"/>
    </location>
</feature>
<sequence>MEPVISLPAITLTDPFDHDQAPSPAQSPVHRGVENGGSYARVAPARPTSPASRAGANRPDSASGWPSPSRLIRTLSSHTSHASTGGATDLNGRPESPSPIDPLSQHILNRTYNTTPQNNSTRPRTANKDGSAPRGDDRQLPTEHTPTTASLEPLSRTETLESIASPNRELKKGVKAVSFLSRLMGGKKKDAPESARDDESILSDGRPEGNNAEVFTQNFGYNPRHPQPPAYIKVGARHQQKREFDRVFLAQELECTGKPNLQRRSSANKLRRKSSAPASDANTIWAMEFSRDGKYLAAAGADKVVRVWAVLSSKEDRQRHEQQEYRESEDNGAGANGEHLSAPVFQKKPIREFEGHTSTILDLSWSKNNFLLSSSMDKTVRLWHVSRAECLCTFKHKDFVPSIAFHPKDDRFFLAGSLDSKLRLWSIPDKSVAFSAQLPDMITAVAFTPDGKSAMAGCLSGLCMFYETEGLKYQTQVHVRSTRGNNAKGSKITGLQAQYSSSGDLKVLITSNDSRVRLYNFRDKSLELKFRGGENNCSQIRASLSDDGRYVVCGSEDRKAYIWSLHQSHGEKRDKTPVEMFEAHDSITTVVCMAPAKTRLHLSRSEDPLYDLCNPPPVTLLSHGEQSGGSISMPPPPRPRSEKAPTESGSSLHLDRTESRKESPAYMSRSAHKAGNIIVTADFNGKIKVFRQDCAWSKRQRDDTDRSSLFSKRGNRSGRPGSLATKASQPSLREPRTSTSTQAPSDRILTWRQGMEVDSTAGSMTGSITDSKPTSRSVSPPKSLKGLTRINTNESSHGKATTSSPALATAEEKSPTSPQKVTQSTSGGVLTPSSTDSSRQPTADDSEKTNVLDLEGDRSYLFWDSKLWNARAERMREATEAHKAHSHHVTSGASISGDSTADGTGHLAVRPPMDRNASVVSRLSDEVSSAEEDEFEDAREDEMRCGRCGSGSFSARRNKDAAAIKFLTTARLSTQF</sequence>
<dbReference type="PROSITE" id="PS50294">
    <property type="entry name" value="WD_REPEATS_REGION"/>
    <property type="match status" value="3"/>
</dbReference>
<dbReference type="InterPro" id="IPR001680">
    <property type="entry name" value="WD40_rpt"/>
</dbReference>
<feature type="compositionally biased region" description="Basic and acidic residues" evidence="4">
    <location>
        <begin position="653"/>
        <end position="663"/>
    </location>
</feature>
<feature type="compositionally biased region" description="Polar residues" evidence="4">
    <location>
        <begin position="815"/>
        <end position="843"/>
    </location>
</feature>
<dbReference type="Proteomes" id="UP000215127">
    <property type="component" value="Chromosome 2"/>
</dbReference>
<evidence type="ECO:0000256" key="3">
    <source>
        <dbReference type="PROSITE-ProRule" id="PRU00221"/>
    </source>
</evidence>
<feature type="compositionally biased region" description="Polar residues" evidence="4">
    <location>
        <begin position="725"/>
        <end position="744"/>
    </location>
</feature>
<feature type="region of interest" description="Disordered" evidence="4">
    <location>
        <begin position="1"/>
        <end position="167"/>
    </location>
</feature>
<feature type="repeat" description="WD" evidence="3">
    <location>
        <begin position="393"/>
        <end position="435"/>
    </location>
</feature>
<proteinExistence type="predicted"/>
<dbReference type="InterPro" id="IPR040324">
    <property type="entry name" value="WDR44/Dgr2"/>
</dbReference>
<feature type="compositionally biased region" description="Polar residues" evidence="4">
    <location>
        <begin position="142"/>
        <end position="165"/>
    </location>
</feature>
<feature type="compositionally biased region" description="Low complexity" evidence="4">
    <location>
        <begin position="40"/>
        <end position="56"/>
    </location>
</feature>
<name>A0A1X7RKT3_ZYMT9</name>